<dbReference type="EC" id="2.7.7.7" evidence="2"/>
<gene>
    <name evidence="2" type="primary">dnaE</name>
    <name evidence="2" type="ORF">IAC13_08115</name>
</gene>
<organism evidence="2 3">
    <name type="scientific">Candidatus Scybalomonas excrementavium</name>
    <dbReference type="NCBI Taxonomy" id="2840943"/>
    <lineage>
        <taxon>Bacteria</taxon>
        <taxon>Bacillati</taxon>
        <taxon>Bacillota</taxon>
        <taxon>Clostridia</taxon>
        <taxon>Lachnospirales</taxon>
        <taxon>Lachnospiraceae</taxon>
        <taxon>Lachnospiraceae incertae sedis</taxon>
        <taxon>Candidatus Scybalomonas</taxon>
    </lineage>
</organism>
<dbReference type="CDD" id="cd12113">
    <property type="entry name" value="PHP_PolIIIA_DnaE3"/>
    <property type="match status" value="1"/>
</dbReference>
<reference evidence="2" key="2">
    <citation type="journal article" date="2021" name="PeerJ">
        <title>Extensive microbial diversity within the chicken gut microbiome revealed by metagenomics and culture.</title>
        <authorList>
            <person name="Gilroy R."/>
            <person name="Ravi A."/>
            <person name="Getino M."/>
            <person name="Pursley I."/>
            <person name="Horton D.L."/>
            <person name="Alikhan N.F."/>
            <person name="Baker D."/>
            <person name="Gharbi K."/>
            <person name="Hall N."/>
            <person name="Watson M."/>
            <person name="Adriaenssens E.M."/>
            <person name="Foster-Nyarko E."/>
            <person name="Jarju S."/>
            <person name="Secka A."/>
            <person name="Antonio M."/>
            <person name="Oren A."/>
            <person name="Chaudhuri R.R."/>
            <person name="La Ragione R."/>
            <person name="Hildebrand F."/>
            <person name="Pallen M.J."/>
        </authorList>
    </citation>
    <scope>NUCLEOTIDE SEQUENCE</scope>
    <source>
        <strain evidence="2">E3-2379</strain>
    </source>
</reference>
<dbReference type="EMBL" id="JADIML010000222">
    <property type="protein sequence ID" value="MBO8463880.1"/>
    <property type="molecule type" value="Genomic_DNA"/>
</dbReference>
<dbReference type="SUPFAM" id="SSF89550">
    <property type="entry name" value="PHP domain-like"/>
    <property type="match status" value="1"/>
</dbReference>
<proteinExistence type="predicted"/>
<comment type="caution">
    <text evidence="2">The sequence shown here is derived from an EMBL/GenBank/DDBJ whole genome shotgun (WGS) entry which is preliminary data.</text>
</comment>
<dbReference type="Pfam" id="PF07733">
    <property type="entry name" value="DNA_pol3_alpha"/>
    <property type="match status" value="1"/>
</dbReference>
<dbReference type="PANTHER" id="PTHR32294:SF0">
    <property type="entry name" value="DNA POLYMERASE III SUBUNIT ALPHA"/>
    <property type="match status" value="1"/>
</dbReference>
<evidence type="ECO:0000313" key="2">
    <source>
        <dbReference type="EMBL" id="MBO8463880.1"/>
    </source>
</evidence>
<dbReference type="Pfam" id="PF02811">
    <property type="entry name" value="PHP"/>
    <property type="match status" value="1"/>
</dbReference>
<dbReference type="Proteomes" id="UP000823618">
    <property type="component" value="Unassembled WGS sequence"/>
</dbReference>
<protein>
    <submittedName>
        <fullName evidence="2">DNA polymerase III subunit alpha</fullName>
        <ecNumber evidence="2">2.7.7.7</ecNumber>
    </submittedName>
</protein>
<dbReference type="InterPro" id="IPR003141">
    <property type="entry name" value="Pol/His_phosphatase_N"/>
</dbReference>
<evidence type="ECO:0000313" key="3">
    <source>
        <dbReference type="Proteomes" id="UP000823618"/>
    </source>
</evidence>
<dbReference type="PANTHER" id="PTHR32294">
    <property type="entry name" value="DNA POLYMERASE III SUBUNIT ALPHA"/>
    <property type="match status" value="1"/>
</dbReference>
<dbReference type="NCBIfam" id="TIGR00594">
    <property type="entry name" value="polc"/>
    <property type="match status" value="1"/>
</dbReference>
<feature type="domain" description="Polymerase/histidinol phosphatase N-terminal" evidence="1">
    <location>
        <begin position="4"/>
        <end position="71"/>
    </location>
</feature>
<dbReference type="Gene3D" id="3.20.20.140">
    <property type="entry name" value="Metal-dependent hydrolases"/>
    <property type="match status" value="1"/>
</dbReference>
<dbReference type="SMART" id="SM00481">
    <property type="entry name" value="POLIIIAc"/>
    <property type="match status" value="1"/>
</dbReference>
<name>A0A9D9N8G2_9FIRM</name>
<dbReference type="GO" id="GO:0006260">
    <property type="term" value="P:DNA replication"/>
    <property type="evidence" value="ECO:0007669"/>
    <property type="project" value="InterPro"/>
</dbReference>
<dbReference type="InterPro" id="IPR011708">
    <property type="entry name" value="DNA_pol3_alpha_NTPase_dom"/>
</dbReference>
<dbReference type="InterPro" id="IPR004013">
    <property type="entry name" value="PHP_dom"/>
</dbReference>
<evidence type="ECO:0000259" key="1">
    <source>
        <dbReference type="SMART" id="SM00481"/>
    </source>
</evidence>
<accession>A0A9D9N8G2</accession>
<sequence length="409" mass="46835">MSFTHLHVHTEYSLLDGSSKIKELVKRVKELGMDSIAITDHGVMYGVIDFYKAAKEVGIKPILGCEIYVTLGSRFEKETGKSGSKYHHLVLLAENDIGYHNLMKIVSRGFTEGFYYKPRVDYEVLEQYHEGIIALSACLAGEVSTWLRQGMFEEAKKSALHLQSVFGKGNFFLEIQDHGIKEQQIVNQQMLRLHQETGIDLVATNDIHYVYEEDATPHDILLCIQTGKKVADEDRMRYEGGQYFVKSEEQMRELFPYALDAIENTHKISERCNVEIVFGEQKVPKFEVPQGYDAFSYLTKLCEEGLKKRYGTAEVQDGVNLKERLEYELTTIKNMGYVDYFLIVWDFIKYAKDHQIAVGPGRGSAAGSIVSYCLEITDIDPIHYQLLFERFLNPERVSMPDIDVGATRW</sequence>
<reference evidence="2" key="1">
    <citation type="submission" date="2020-10" db="EMBL/GenBank/DDBJ databases">
        <authorList>
            <person name="Gilroy R."/>
        </authorList>
    </citation>
    <scope>NUCLEOTIDE SEQUENCE</scope>
    <source>
        <strain evidence="2">E3-2379</strain>
    </source>
</reference>
<dbReference type="GO" id="GO:0003887">
    <property type="term" value="F:DNA-directed DNA polymerase activity"/>
    <property type="evidence" value="ECO:0007669"/>
    <property type="project" value="UniProtKB-EC"/>
</dbReference>
<keyword evidence="2" id="KW-0808">Transferase</keyword>
<dbReference type="InterPro" id="IPR016195">
    <property type="entry name" value="Pol/histidinol_Pase-like"/>
</dbReference>
<dbReference type="AlphaFoldDB" id="A0A9D9N8G2"/>
<dbReference type="GO" id="GO:0008408">
    <property type="term" value="F:3'-5' exonuclease activity"/>
    <property type="evidence" value="ECO:0007669"/>
    <property type="project" value="InterPro"/>
</dbReference>
<keyword evidence="2" id="KW-0548">Nucleotidyltransferase</keyword>
<dbReference type="InterPro" id="IPR004805">
    <property type="entry name" value="DnaE2/DnaE/PolC"/>
</dbReference>